<protein>
    <submittedName>
        <fullName evidence="3">Transposon-related protein</fullName>
    </submittedName>
</protein>
<name>A0A8G2M9X0_STAAU</name>
<feature type="compositionally biased region" description="Basic and acidic residues" evidence="1">
    <location>
        <begin position="186"/>
        <end position="200"/>
    </location>
</feature>
<organism evidence="3 4">
    <name type="scientific">Staphylococcus aureus</name>
    <dbReference type="NCBI Taxonomy" id="1280"/>
    <lineage>
        <taxon>Bacteria</taxon>
        <taxon>Bacillati</taxon>
        <taxon>Bacillota</taxon>
        <taxon>Bacilli</taxon>
        <taxon>Bacillales</taxon>
        <taxon>Staphylococcaceae</taxon>
        <taxon>Staphylococcus</taxon>
    </lineage>
</organism>
<gene>
    <name evidence="3" type="ORF">NCTC7972_03170</name>
</gene>
<reference evidence="3 4" key="1">
    <citation type="submission" date="2018-06" db="EMBL/GenBank/DDBJ databases">
        <authorList>
            <consortium name="Pathogen Informatics"/>
            <person name="Doyle S."/>
        </authorList>
    </citation>
    <scope>NUCLEOTIDE SEQUENCE [LARGE SCALE GENOMIC DNA]</scope>
    <source>
        <strain evidence="3 4">NCTC7972</strain>
    </source>
</reference>
<proteinExistence type="predicted"/>
<feature type="transmembrane region" description="Helical" evidence="2">
    <location>
        <begin position="38"/>
        <end position="59"/>
    </location>
</feature>
<accession>A0A8G2M9X0</accession>
<keyword evidence="2" id="KW-0472">Membrane</keyword>
<dbReference type="InterPro" id="IPR024735">
    <property type="entry name" value="TcpC"/>
</dbReference>
<evidence type="ECO:0000256" key="2">
    <source>
        <dbReference type="SAM" id="Phobius"/>
    </source>
</evidence>
<feature type="region of interest" description="Disordered" evidence="1">
    <location>
        <begin position="181"/>
        <end position="200"/>
    </location>
</feature>
<dbReference type="Proteomes" id="UP000254224">
    <property type="component" value="Unassembled WGS sequence"/>
</dbReference>
<evidence type="ECO:0000256" key="1">
    <source>
        <dbReference type="SAM" id="MobiDB-lite"/>
    </source>
</evidence>
<evidence type="ECO:0000313" key="3">
    <source>
        <dbReference type="EMBL" id="SUK62489.1"/>
    </source>
</evidence>
<keyword evidence="2" id="KW-1133">Transmembrane helix</keyword>
<evidence type="ECO:0000313" key="4">
    <source>
        <dbReference type="Proteomes" id="UP000254224"/>
    </source>
</evidence>
<sequence length="249" mass="29872">MKIISKYILTRFSKNGKHFDIPKEQRRVIPKFKNRRKMIVICFYSLLAILLILLLASFIKATRANNDSKEAVNKTNMIQKKYEDNANTVQYSPKLKLYADKFIDTYMNISKDSKELESREKELLKYFPSDYKKPDEKISDTERKLNSKEFYNIKRKDKQTIIQYIVNYDVNITEKKEVKVKKKKKSEKDKDEYETKTEEKQRKVNQNILINIPIKSENNKYVVVEYPYFTPIPDSQLNKAKWLRIIERQ</sequence>
<dbReference type="AlphaFoldDB" id="A0A8G2M9X0"/>
<dbReference type="CDD" id="cd16386">
    <property type="entry name" value="TcpC_N"/>
    <property type="match status" value="1"/>
</dbReference>
<dbReference type="EMBL" id="UHAI01000006">
    <property type="protein sequence ID" value="SUK62489.1"/>
    <property type="molecule type" value="Genomic_DNA"/>
</dbReference>
<dbReference type="Pfam" id="PF12642">
    <property type="entry name" value="TpcC"/>
    <property type="match status" value="1"/>
</dbReference>
<comment type="caution">
    <text evidence="3">The sequence shown here is derived from an EMBL/GenBank/DDBJ whole genome shotgun (WGS) entry which is preliminary data.</text>
</comment>
<dbReference type="Gene3D" id="3.10.450.540">
    <property type="match status" value="1"/>
</dbReference>
<keyword evidence="2" id="KW-0812">Transmembrane</keyword>